<reference evidence="6" key="1">
    <citation type="submission" date="2023-08" db="EMBL/GenBank/DDBJ databases">
        <authorList>
            <person name="Alioto T."/>
            <person name="Alioto T."/>
            <person name="Gomez Garrido J."/>
        </authorList>
    </citation>
    <scope>NUCLEOTIDE SEQUENCE</scope>
</reference>
<evidence type="ECO:0000313" key="6">
    <source>
        <dbReference type="EMBL" id="CAJ1086151.1"/>
    </source>
</evidence>
<evidence type="ECO:0000256" key="4">
    <source>
        <dbReference type="ARBA" id="ARBA00022833"/>
    </source>
</evidence>
<keyword evidence="4" id="KW-0862">Zinc</keyword>
<evidence type="ECO:0000256" key="3">
    <source>
        <dbReference type="ARBA" id="ARBA00022786"/>
    </source>
</evidence>
<organism evidence="6 7">
    <name type="scientific">Xyrichtys novacula</name>
    <name type="common">Pearly razorfish</name>
    <name type="synonym">Hemipteronotus novacula</name>
    <dbReference type="NCBI Taxonomy" id="13765"/>
    <lineage>
        <taxon>Eukaryota</taxon>
        <taxon>Metazoa</taxon>
        <taxon>Chordata</taxon>
        <taxon>Craniata</taxon>
        <taxon>Vertebrata</taxon>
        <taxon>Euteleostomi</taxon>
        <taxon>Actinopterygii</taxon>
        <taxon>Neopterygii</taxon>
        <taxon>Teleostei</taxon>
        <taxon>Neoteleostei</taxon>
        <taxon>Acanthomorphata</taxon>
        <taxon>Eupercaria</taxon>
        <taxon>Labriformes</taxon>
        <taxon>Labridae</taxon>
        <taxon>Xyrichtys</taxon>
    </lineage>
</organism>
<dbReference type="GO" id="GO:0008270">
    <property type="term" value="F:zinc ion binding"/>
    <property type="evidence" value="ECO:0007669"/>
    <property type="project" value="UniProtKB-KW"/>
</dbReference>
<evidence type="ECO:0000256" key="1">
    <source>
        <dbReference type="ARBA" id="ARBA00022723"/>
    </source>
</evidence>
<dbReference type="Gene3D" id="1.20.120.1750">
    <property type="match status" value="1"/>
</dbReference>
<keyword evidence="1" id="KW-0479">Metal-binding</keyword>
<dbReference type="EMBL" id="OY660886">
    <property type="protein sequence ID" value="CAJ1086151.1"/>
    <property type="molecule type" value="Genomic_DNA"/>
</dbReference>
<protein>
    <submittedName>
        <fullName evidence="6">Uncharacterized protein LOC117807632</fullName>
    </submittedName>
</protein>
<evidence type="ECO:0000259" key="5">
    <source>
        <dbReference type="Pfam" id="PF01485"/>
    </source>
</evidence>
<dbReference type="Proteomes" id="UP001178508">
    <property type="component" value="Chromosome 23"/>
</dbReference>
<keyword evidence="3" id="KW-0833">Ubl conjugation pathway</keyword>
<evidence type="ECO:0000256" key="2">
    <source>
        <dbReference type="ARBA" id="ARBA00022771"/>
    </source>
</evidence>
<dbReference type="Pfam" id="PF01485">
    <property type="entry name" value="IBR"/>
    <property type="match status" value="1"/>
</dbReference>
<name>A0AAV1HJV5_XYRNO</name>
<dbReference type="InterPro" id="IPR002867">
    <property type="entry name" value="IBR_dom"/>
</dbReference>
<dbReference type="SUPFAM" id="SSF57850">
    <property type="entry name" value="RING/U-box"/>
    <property type="match status" value="2"/>
</dbReference>
<keyword evidence="7" id="KW-1185">Reference proteome</keyword>
<accession>A0AAV1HJV5</accession>
<sequence>MSIQKQEQVEKSYDPQDTTMKFVDREDDLDFVYADYDGLKAELSCGHAVTPKSLTDWCVRQLKKGKYKFRCPAAVEGSTKVCNKRWSYREVRRLADLSVEEMIYFEETMARLAATKYCEIKPCPQCKTNLERVDLGNLCVVCTICTANQKKTYQFCWQCLKTWKGPGPRSDRCDNQGCINKDLELLQTCKSISLPAVKGVTECPSVRACPTCGMAVEHSQDYCKNIHCPRCNVSFCFVCLKLKVTCSKTSSPYAICPSGVAPRQTSIPLWKRK</sequence>
<gene>
    <name evidence="6" type="ORF">XNOV1_A009528</name>
</gene>
<evidence type="ECO:0000313" key="7">
    <source>
        <dbReference type="Proteomes" id="UP001178508"/>
    </source>
</evidence>
<keyword evidence="2" id="KW-0863">Zinc-finger</keyword>
<proteinExistence type="predicted"/>
<feature type="domain" description="IBR" evidence="5">
    <location>
        <begin position="200"/>
        <end position="241"/>
    </location>
</feature>
<dbReference type="AlphaFoldDB" id="A0AAV1HJV5"/>